<feature type="transmembrane region" description="Helical" evidence="1">
    <location>
        <begin position="117"/>
        <end position="137"/>
    </location>
</feature>
<reference evidence="3 4" key="1">
    <citation type="submission" date="2019-11" db="EMBL/GenBank/DDBJ databases">
        <title>Characterization of Elizabethkingia argenteiflava sp. nov., isolated from inner surface of Soybean Pods.</title>
        <authorList>
            <person name="Mo S."/>
        </authorList>
    </citation>
    <scope>NUCLEOTIDE SEQUENCE [LARGE SCALE GENOMIC DNA]</scope>
    <source>
        <strain evidence="3 4">YB22</strain>
    </source>
</reference>
<dbReference type="InterPro" id="IPR000620">
    <property type="entry name" value="EamA_dom"/>
</dbReference>
<evidence type="ECO:0000259" key="2">
    <source>
        <dbReference type="Pfam" id="PF00892"/>
    </source>
</evidence>
<feature type="transmembrane region" description="Helical" evidence="1">
    <location>
        <begin position="90"/>
        <end position="110"/>
    </location>
</feature>
<evidence type="ECO:0000256" key="1">
    <source>
        <dbReference type="SAM" id="Phobius"/>
    </source>
</evidence>
<protein>
    <recommendedName>
        <fullName evidence="2">EamA domain-containing protein</fullName>
    </recommendedName>
</protein>
<feature type="transmembrane region" description="Helical" evidence="1">
    <location>
        <begin position="143"/>
        <end position="161"/>
    </location>
</feature>
<gene>
    <name evidence="3" type="ORF">GNY06_12245</name>
</gene>
<keyword evidence="1" id="KW-1133">Transmembrane helix</keyword>
<keyword evidence="4" id="KW-1185">Reference proteome</keyword>
<keyword evidence="1" id="KW-0812">Transmembrane</keyword>
<proteinExistence type="predicted"/>
<name>A0A845Q0E9_9FLAO</name>
<dbReference type="Proteomes" id="UP000553459">
    <property type="component" value="Unassembled WGS sequence"/>
</dbReference>
<dbReference type="InterPro" id="IPR037185">
    <property type="entry name" value="EmrE-like"/>
</dbReference>
<feature type="domain" description="EamA" evidence="2">
    <location>
        <begin position="30"/>
        <end position="160"/>
    </location>
</feature>
<dbReference type="GO" id="GO:0016020">
    <property type="term" value="C:membrane"/>
    <property type="evidence" value="ECO:0007669"/>
    <property type="project" value="InterPro"/>
</dbReference>
<keyword evidence="1" id="KW-0472">Membrane</keyword>
<accession>A0A845Q0E9</accession>
<dbReference type="RefSeq" id="WP_166520360.1">
    <property type="nucleotide sequence ID" value="NZ_JAAABJ010000642.1"/>
</dbReference>
<dbReference type="AlphaFoldDB" id="A0A845Q0E9"/>
<evidence type="ECO:0000313" key="4">
    <source>
        <dbReference type="Proteomes" id="UP000553459"/>
    </source>
</evidence>
<dbReference type="EMBL" id="JAAABJ010000642">
    <property type="protein sequence ID" value="NAW52108.1"/>
    <property type="molecule type" value="Genomic_DNA"/>
</dbReference>
<feature type="transmembrane region" description="Helical" evidence="1">
    <location>
        <begin position="26"/>
        <end position="47"/>
    </location>
</feature>
<dbReference type="Pfam" id="PF00892">
    <property type="entry name" value="EamA"/>
    <property type="match status" value="1"/>
</dbReference>
<dbReference type="SUPFAM" id="SSF103481">
    <property type="entry name" value="Multidrug resistance efflux transporter EmrE"/>
    <property type="match status" value="1"/>
</dbReference>
<evidence type="ECO:0000313" key="3">
    <source>
        <dbReference type="EMBL" id="NAW52108.1"/>
    </source>
</evidence>
<sequence>MELLTSALIIVGTILAGDFFNIRHFNFPFWGIALGLLAALLYTLYILLTRTLKHETLIFEKSAFISTGPDNILLLINLKSITTSTHPVEWGGFLTFFGTIIPPICFTIVIPKIGTGLSSILLALELPATVFCTHIMLGEHVTITQITGIGVMLGTIICLNIHKIYQENNKISY</sequence>
<organism evidence="3 4">
    <name type="scientific">Elizabethkingia argenteiflava</name>
    <dbReference type="NCBI Taxonomy" id="2681556"/>
    <lineage>
        <taxon>Bacteria</taxon>
        <taxon>Pseudomonadati</taxon>
        <taxon>Bacteroidota</taxon>
        <taxon>Flavobacteriia</taxon>
        <taxon>Flavobacteriales</taxon>
        <taxon>Weeksellaceae</taxon>
        <taxon>Elizabethkingia</taxon>
    </lineage>
</organism>
<comment type="caution">
    <text evidence="3">The sequence shown here is derived from an EMBL/GenBank/DDBJ whole genome shotgun (WGS) entry which is preliminary data.</text>
</comment>